<sequence length="145" mass="16761">MASPRFLSLFLVTALVSLSFCEGHGRKLIMRGLLSETENGLWTRRDMEEMVMDYKEPGANTNPRSATKMEDSVSLAEPIEYLFLHTILKDLNWVIMKLEKFSLASMSFLHSCFQFCTCLMHHRSNPPYRRRRPKRGRHGVGHGVE</sequence>
<proteinExistence type="predicted"/>
<gene>
    <name evidence="2" type="ORF">MUK42_11431</name>
</gene>
<accession>A0A9E7GMD4</accession>
<dbReference type="PANTHER" id="PTHR37908:SF3">
    <property type="entry name" value="TRANSMEMBRANE PROTEIN"/>
    <property type="match status" value="1"/>
</dbReference>
<keyword evidence="3" id="KW-1185">Reference proteome</keyword>
<name>A0A9E7GMD4_9LILI</name>
<evidence type="ECO:0000313" key="3">
    <source>
        <dbReference type="Proteomes" id="UP001055439"/>
    </source>
</evidence>
<dbReference type="EMBL" id="CP097509">
    <property type="protein sequence ID" value="URE14987.1"/>
    <property type="molecule type" value="Genomic_DNA"/>
</dbReference>
<protein>
    <submittedName>
        <fullName evidence="2">Uncharacterized protein</fullName>
    </submittedName>
</protein>
<dbReference type="PANTHER" id="PTHR37908">
    <property type="entry name" value="TRANSMEMBRANE PROTEIN"/>
    <property type="match status" value="1"/>
</dbReference>
<feature type="signal peptide" evidence="1">
    <location>
        <begin position="1"/>
        <end position="25"/>
    </location>
</feature>
<reference evidence="2" key="1">
    <citation type="submission" date="2022-05" db="EMBL/GenBank/DDBJ databases">
        <title>The Musa troglodytarum L. genome provides insights into the mechanism of non-climacteric behaviour and enrichment of carotenoids.</title>
        <authorList>
            <person name="Wang J."/>
        </authorList>
    </citation>
    <scope>NUCLEOTIDE SEQUENCE</scope>
    <source>
        <tissue evidence="2">Leaf</tissue>
    </source>
</reference>
<keyword evidence="1" id="KW-0732">Signal</keyword>
<evidence type="ECO:0000256" key="1">
    <source>
        <dbReference type="SAM" id="SignalP"/>
    </source>
</evidence>
<dbReference type="AlphaFoldDB" id="A0A9E7GMD4"/>
<dbReference type="Proteomes" id="UP001055439">
    <property type="component" value="Chromosome 7"/>
</dbReference>
<dbReference type="OrthoDB" id="786933at2759"/>
<organism evidence="2 3">
    <name type="scientific">Musa troglodytarum</name>
    <name type="common">fe'i banana</name>
    <dbReference type="NCBI Taxonomy" id="320322"/>
    <lineage>
        <taxon>Eukaryota</taxon>
        <taxon>Viridiplantae</taxon>
        <taxon>Streptophyta</taxon>
        <taxon>Embryophyta</taxon>
        <taxon>Tracheophyta</taxon>
        <taxon>Spermatophyta</taxon>
        <taxon>Magnoliopsida</taxon>
        <taxon>Liliopsida</taxon>
        <taxon>Zingiberales</taxon>
        <taxon>Musaceae</taxon>
        <taxon>Musa</taxon>
    </lineage>
</organism>
<evidence type="ECO:0000313" key="2">
    <source>
        <dbReference type="EMBL" id="URE14987.1"/>
    </source>
</evidence>
<feature type="chain" id="PRO_5039185090" evidence="1">
    <location>
        <begin position="26"/>
        <end position="145"/>
    </location>
</feature>